<gene>
    <name evidence="3" type="ORF">ATSB10_11240</name>
</gene>
<dbReference type="SUPFAM" id="SSF47027">
    <property type="entry name" value="Acyl-CoA binding protein"/>
    <property type="match status" value="1"/>
</dbReference>
<dbReference type="KEGG" id="dtx:ATSB10_11240"/>
<keyword evidence="1" id="KW-0446">Lipid-binding</keyword>
<protein>
    <recommendedName>
        <fullName evidence="2">ACB domain-containing protein</fullName>
    </recommendedName>
</protein>
<dbReference type="Proteomes" id="UP000077255">
    <property type="component" value="Chromosome"/>
</dbReference>
<dbReference type="OrthoDB" id="5625302at2"/>
<dbReference type="GO" id="GO:0006631">
    <property type="term" value="P:fatty acid metabolic process"/>
    <property type="evidence" value="ECO:0007669"/>
    <property type="project" value="TreeGrafter"/>
</dbReference>
<dbReference type="Gene3D" id="1.20.80.10">
    <property type="match status" value="1"/>
</dbReference>
<feature type="domain" description="ACB" evidence="2">
    <location>
        <begin position="4"/>
        <end position="85"/>
    </location>
</feature>
<dbReference type="RefSeq" id="WP_017460808.1">
    <property type="nucleotide sequence ID" value="NZ_CP014841.1"/>
</dbReference>
<organism evidence="3 4">
    <name type="scientific">Dyella thiooxydans</name>
    <dbReference type="NCBI Taxonomy" id="445710"/>
    <lineage>
        <taxon>Bacteria</taxon>
        <taxon>Pseudomonadati</taxon>
        <taxon>Pseudomonadota</taxon>
        <taxon>Gammaproteobacteria</taxon>
        <taxon>Lysobacterales</taxon>
        <taxon>Rhodanobacteraceae</taxon>
        <taxon>Dyella</taxon>
    </lineage>
</organism>
<dbReference type="AlphaFoldDB" id="A0A160N071"/>
<evidence type="ECO:0000256" key="1">
    <source>
        <dbReference type="ARBA" id="ARBA00023121"/>
    </source>
</evidence>
<sequence>MSDLRHAFERAAEDVKRLGTRPDNDTLLKLYALFKQGSEGDVHGEPPGFFDFVGTAKYEAWAKLRGTPSDEAMQHYIALVERLLP</sequence>
<dbReference type="InterPro" id="IPR000582">
    <property type="entry name" value="Acyl-CoA-binding_protein"/>
</dbReference>
<dbReference type="PANTHER" id="PTHR23310">
    <property type="entry name" value="ACYL-COA-BINDING PROTEIN, ACBP"/>
    <property type="match status" value="1"/>
</dbReference>
<dbReference type="GO" id="GO:0000062">
    <property type="term" value="F:fatty-acyl-CoA binding"/>
    <property type="evidence" value="ECO:0007669"/>
    <property type="project" value="InterPro"/>
</dbReference>
<dbReference type="STRING" id="445710.ATSB10_11240"/>
<dbReference type="Pfam" id="PF00887">
    <property type="entry name" value="ACBP"/>
    <property type="match status" value="1"/>
</dbReference>
<keyword evidence="4" id="KW-1185">Reference proteome</keyword>
<evidence type="ECO:0000313" key="3">
    <source>
        <dbReference type="EMBL" id="AND68578.1"/>
    </source>
</evidence>
<dbReference type="PROSITE" id="PS51228">
    <property type="entry name" value="ACB_2"/>
    <property type="match status" value="1"/>
</dbReference>
<evidence type="ECO:0000259" key="2">
    <source>
        <dbReference type="PROSITE" id="PS51228"/>
    </source>
</evidence>
<dbReference type="PANTHER" id="PTHR23310:SF62">
    <property type="entry name" value="ACYL-COA BINDING PROTEIN 1, ISOFORM A"/>
    <property type="match status" value="1"/>
</dbReference>
<dbReference type="PATRIC" id="fig|445710.3.peg.1119"/>
<dbReference type="EMBL" id="CP014841">
    <property type="protein sequence ID" value="AND68578.1"/>
    <property type="molecule type" value="Genomic_DNA"/>
</dbReference>
<dbReference type="PRINTS" id="PR00689">
    <property type="entry name" value="ACOABINDINGP"/>
</dbReference>
<dbReference type="InterPro" id="IPR014352">
    <property type="entry name" value="FERM/acyl-CoA-bd_prot_sf"/>
</dbReference>
<evidence type="ECO:0000313" key="4">
    <source>
        <dbReference type="Proteomes" id="UP000077255"/>
    </source>
</evidence>
<proteinExistence type="predicted"/>
<name>A0A160N071_9GAMM</name>
<accession>A0A160N071</accession>
<reference evidence="3 4" key="1">
    <citation type="submission" date="2016-02" db="EMBL/GenBank/DDBJ databases">
        <title>Complete genome sequencing and analysis of ATSB10, Dyella thiooxydans isolated from rhizosphere soil of sunflower (Helianthus annuus L.).</title>
        <authorList>
            <person name="Lee Y."/>
            <person name="Hwangbo K."/>
            <person name="Chung H."/>
            <person name="Yoo J."/>
            <person name="Kim K.Y."/>
            <person name="Sa T.M."/>
            <person name="Um Y."/>
            <person name="Madhaiyan M."/>
        </authorList>
    </citation>
    <scope>NUCLEOTIDE SEQUENCE [LARGE SCALE GENOMIC DNA]</scope>
    <source>
        <strain evidence="3 4">ATSB10</strain>
    </source>
</reference>
<dbReference type="InterPro" id="IPR035984">
    <property type="entry name" value="Acyl-CoA-binding_sf"/>
</dbReference>